<evidence type="ECO:0000256" key="8">
    <source>
        <dbReference type="SAM" id="Phobius"/>
    </source>
</evidence>
<keyword evidence="7 8" id="KW-0472">Membrane</keyword>
<evidence type="ECO:0000256" key="6">
    <source>
        <dbReference type="ARBA" id="ARBA00022989"/>
    </source>
</evidence>
<evidence type="ECO:0000256" key="5">
    <source>
        <dbReference type="ARBA" id="ARBA00022692"/>
    </source>
</evidence>
<dbReference type="InterPro" id="IPR000522">
    <property type="entry name" value="ABC_transptr_permease_BtuC"/>
</dbReference>
<sequence>MKPAQGGAGARQRQRRRLAGLLAGLAALLVLGLAGLSLGSRSVPPGESLAAFWAFDPGNDLHLIVRGLRVPRTLLAMLAGAALGVAGALMQAITRNPLAEPGLLGINAGAAVAVLIGVTAFGLDRVEQYVWFGFAGAGLAGVAVFVLGRAQESGTDPVRLVLAGAGLSVVLGSLTGIILLNAPAEVYETFRHWGAGAVEGRGFGVLVALGLALLLGGAIAQVLAPGLNALALGRDLGQMLGVRPEVSWALACLAIMLLAGAATAAAGPIGLIGLVAPHLARLVTGPDYRWIVPYAALSGAALLLLADVLGRIVAPPAEIAAGIVAALLGGPFFIMAVRRFRLARP</sequence>
<proteinExistence type="inferred from homology"/>
<feature type="transmembrane region" description="Helical" evidence="8">
    <location>
        <begin position="318"/>
        <end position="337"/>
    </location>
</feature>
<dbReference type="GO" id="GO:0005886">
    <property type="term" value="C:plasma membrane"/>
    <property type="evidence" value="ECO:0007669"/>
    <property type="project" value="UniProtKB-SubCell"/>
</dbReference>
<dbReference type="PANTHER" id="PTHR30472:SF1">
    <property type="entry name" value="FE(3+) DICITRATE TRANSPORT SYSTEM PERMEASE PROTEIN FECC-RELATED"/>
    <property type="match status" value="1"/>
</dbReference>
<protein>
    <submittedName>
        <fullName evidence="9">Transport system permease protein</fullName>
    </submittedName>
</protein>
<dbReference type="EMBL" id="CP012661">
    <property type="protein sequence ID" value="AMY71483.1"/>
    <property type="molecule type" value="Genomic_DNA"/>
</dbReference>
<keyword evidence="4" id="KW-1003">Cell membrane</keyword>
<feature type="transmembrane region" description="Helical" evidence="8">
    <location>
        <begin position="74"/>
        <end position="92"/>
    </location>
</feature>
<dbReference type="GO" id="GO:0022857">
    <property type="term" value="F:transmembrane transporter activity"/>
    <property type="evidence" value="ECO:0007669"/>
    <property type="project" value="InterPro"/>
</dbReference>
<evidence type="ECO:0000256" key="4">
    <source>
        <dbReference type="ARBA" id="ARBA00022475"/>
    </source>
</evidence>
<dbReference type="PANTHER" id="PTHR30472">
    <property type="entry name" value="FERRIC ENTEROBACTIN TRANSPORT SYSTEM PERMEASE PROTEIN"/>
    <property type="match status" value="1"/>
</dbReference>
<dbReference type="AlphaFoldDB" id="A0A165SV76"/>
<dbReference type="InterPro" id="IPR037294">
    <property type="entry name" value="ABC_BtuC-like"/>
</dbReference>
<name>A0A165SV76_9RHOB</name>
<evidence type="ECO:0000313" key="9">
    <source>
        <dbReference type="EMBL" id="AMY71483.1"/>
    </source>
</evidence>
<feature type="transmembrane region" description="Helical" evidence="8">
    <location>
        <begin position="160"/>
        <end position="182"/>
    </location>
</feature>
<evidence type="ECO:0000256" key="7">
    <source>
        <dbReference type="ARBA" id="ARBA00023136"/>
    </source>
</evidence>
<keyword evidence="6 8" id="KW-1133">Transmembrane helix</keyword>
<dbReference type="Proteomes" id="UP000076128">
    <property type="component" value="Chromosome"/>
</dbReference>
<comment type="subcellular location">
    <subcellularLocation>
        <location evidence="1">Cell membrane</location>
        <topology evidence="1">Multi-pass membrane protein</topology>
    </subcellularLocation>
</comment>
<dbReference type="KEGG" id="daa:AKL17_4270"/>
<dbReference type="PATRIC" id="fig|1335048.3.peg.4437"/>
<keyword evidence="3" id="KW-0813">Transport</keyword>
<dbReference type="GO" id="GO:0033214">
    <property type="term" value="P:siderophore-iron import into cell"/>
    <property type="evidence" value="ECO:0007669"/>
    <property type="project" value="TreeGrafter"/>
</dbReference>
<organism evidence="9 10">
    <name type="scientific">Frigidibacter mobilis</name>
    <dbReference type="NCBI Taxonomy" id="1335048"/>
    <lineage>
        <taxon>Bacteria</taxon>
        <taxon>Pseudomonadati</taxon>
        <taxon>Pseudomonadota</taxon>
        <taxon>Alphaproteobacteria</taxon>
        <taxon>Rhodobacterales</taxon>
        <taxon>Paracoccaceae</taxon>
        <taxon>Frigidibacter</taxon>
    </lineage>
</organism>
<feature type="transmembrane region" description="Helical" evidence="8">
    <location>
        <begin position="129"/>
        <end position="148"/>
    </location>
</feature>
<reference evidence="9 10" key="1">
    <citation type="submission" date="2015-09" db="EMBL/GenBank/DDBJ databases">
        <title>Complete genome sequence of Defluviimonas alba cai42t isolated from an oilfield in Xinjiang.</title>
        <authorList>
            <person name="Geng S."/>
            <person name="Pan X."/>
            <person name="Wu X."/>
        </authorList>
    </citation>
    <scope>NUCLEOTIDE SEQUENCE [LARGE SCALE GENOMIC DNA]</scope>
    <source>
        <strain evidence="10">cai42</strain>
    </source>
</reference>
<keyword evidence="10" id="KW-1185">Reference proteome</keyword>
<dbReference type="SUPFAM" id="SSF81345">
    <property type="entry name" value="ABC transporter involved in vitamin B12 uptake, BtuC"/>
    <property type="match status" value="1"/>
</dbReference>
<evidence type="ECO:0000256" key="1">
    <source>
        <dbReference type="ARBA" id="ARBA00004651"/>
    </source>
</evidence>
<dbReference type="STRING" id="1335048.AKL17_4270"/>
<dbReference type="Pfam" id="PF01032">
    <property type="entry name" value="FecCD"/>
    <property type="match status" value="1"/>
</dbReference>
<dbReference type="CDD" id="cd06550">
    <property type="entry name" value="TM_ABC_iron-siderophores_like"/>
    <property type="match status" value="1"/>
</dbReference>
<feature type="transmembrane region" description="Helical" evidence="8">
    <location>
        <begin position="202"/>
        <end position="227"/>
    </location>
</feature>
<evidence type="ECO:0000313" key="10">
    <source>
        <dbReference type="Proteomes" id="UP000076128"/>
    </source>
</evidence>
<accession>A0A165SV76</accession>
<dbReference type="Gene3D" id="1.10.3470.10">
    <property type="entry name" value="ABC transporter involved in vitamin B12 uptake, BtuC"/>
    <property type="match status" value="1"/>
</dbReference>
<feature type="transmembrane region" description="Helical" evidence="8">
    <location>
        <begin position="288"/>
        <end position="306"/>
    </location>
</feature>
<keyword evidence="5 8" id="KW-0812">Transmembrane</keyword>
<feature type="transmembrane region" description="Helical" evidence="8">
    <location>
        <begin position="248"/>
        <end position="276"/>
    </location>
</feature>
<gene>
    <name evidence="9" type="ORF">AKL17_4270</name>
</gene>
<evidence type="ECO:0000256" key="3">
    <source>
        <dbReference type="ARBA" id="ARBA00022448"/>
    </source>
</evidence>
<evidence type="ECO:0000256" key="2">
    <source>
        <dbReference type="ARBA" id="ARBA00007935"/>
    </source>
</evidence>
<dbReference type="RefSeq" id="WP_066817034.1">
    <property type="nucleotide sequence ID" value="NZ_CP012661.1"/>
</dbReference>
<feature type="transmembrane region" description="Helical" evidence="8">
    <location>
        <begin position="104"/>
        <end position="123"/>
    </location>
</feature>
<comment type="similarity">
    <text evidence="2">Belongs to the binding-protein-dependent transport system permease family. FecCD subfamily.</text>
</comment>
<dbReference type="OrthoDB" id="9811975at2"/>